<evidence type="ECO:0000259" key="6">
    <source>
        <dbReference type="Pfam" id="PF04542"/>
    </source>
</evidence>
<dbReference type="PANTHER" id="PTHR43133">
    <property type="entry name" value="RNA POLYMERASE ECF-TYPE SIGMA FACTO"/>
    <property type="match status" value="1"/>
</dbReference>
<keyword evidence="2" id="KW-0805">Transcription regulation</keyword>
<dbReference type="Gene3D" id="1.10.1740.10">
    <property type="match status" value="1"/>
</dbReference>
<dbReference type="RefSeq" id="WP_345403741.1">
    <property type="nucleotide sequence ID" value="NZ_BAABLA010000115.1"/>
</dbReference>
<gene>
    <name evidence="8" type="ORF">ACFQGD_01680</name>
</gene>
<evidence type="ECO:0000259" key="7">
    <source>
        <dbReference type="Pfam" id="PF08281"/>
    </source>
</evidence>
<keyword evidence="3" id="KW-0731">Sigma factor</keyword>
<evidence type="ECO:0000256" key="2">
    <source>
        <dbReference type="ARBA" id="ARBA00023015"/>
    </source>
</evidence>
<evidence type="ECO:0000256" key="5">
    <source>
        <dbReference type="ARBA" id="ARBA00023163"/>
    </source>
</evidence>
<dbReference type="InterPro" id="IPR039425">
    <property type="entry name" value="RNA_pol_sigma-70-like"/>
</dbReference>
<dbReference type="Pfam" id="PF04542">
    <property type="entry name" value="Sigma70_r2"/>
    <property type="match status" value="1"/>
</dbReference>
<evidence type="ECO:0000313" key="8">
    <source>
        <dbReference type="EMBL" id="MFC6865850.1"/>
    </source>
</evidence>
<keyword evidence="4" id="KW-0238">DNA-binding</keyword>
<evidence type="ECO:0000256" key="1">
    <source>
        <dbReference type="ARBA" id="ARBA00010641"/>
    </source>
</evidence>
<comment type="similarity">
    <text evidence="1">Belongs to the sigma-70 factor family. ECF subfamily.</text>
</comment>
<proteinExistence type="inferred from homology"/>
<name>A0ABW2BTI3_9PSEU</name>
<dbReference type="SUPFAM" id="SSF88946">
    <property type="entry name" value="Sigma2 domain of RNA polymerase sigma factors"/>
    <property type="match status" value="1"/>
</dbReference>
<feature type="domain" description="RNA polymerase sigma-70 region 2" evidence="6">
    <location>
        <begin position="16"/>
        <end position="79"/>
    </location>
</feature>
<keyword evidence="9" id="KW-1185">Reference proteome</keyword>
<dbReference type="InterPro" id="IPR013324">
    <property type="entry name" value="RNA_pol_sigma_r3/r4-like"/>
</dbReference>
<dbReference type="PANTHER" id="PTHR43133:SF50">
    <property type="entry name" value="ECF RNA POLYMERASE SIGMA FACTOR SIGM"/>
    <property type="match status" value="1"/>
</dbReference>
<dbReference type="InterPro" id="IPR014325">
    <property type="entry name" value="RNA_pol_sigma-E_actinobac"/>
</dbReference>
<accession>A0ABW2BTI3</accession>
<keyword evidence="5" id="KW-0804">Transcription</keyword>
<organism evidence="8 9">
    <name type="scientific">Haloechinothrix salitolerans</name>
    <dbReference type="NCBI Taxonomy" id="926830"/>
    <lineage>
        <taxon>Bacteria</taxon>
        <taxon>Bacillati</taxon>
        <taxon>Actinomycetota</taxon>
        <taxon>Actinomycetes</taxon>
        <taxon>Pseudonocardiales</taxon>
        <taxon>Pseudonocardiaceae</taxon>
        <taxon>Haloechinothrix</taxon>
    </lineage>
</organism>
<dbReference type="InterPro" id="IPR036388">
    <property type="entry name" value="WH-like_DNA-bd_sf"/>
</dbReference>
<reference evidence="9" key="1">
    <citation type="journal article" date="2019" name="Int. J. Syst. Evol. Microbiol.">
        <title>The Global Catalogue of Microorganisms (GCM) 10K type strain sequencing project: providing services to taxonomists for standard genome sequencing and annotation.</title>
        <authorList>
            <consortium name="The Broad Institute Genomics Platform"/>
            <consortium name="The Broad Institute Genome Sequencing Center for Infectious Disease"/>
            <person name="Wu L."/>
            <person name="Ma J."/>
        </authorList>
    </citation>
    <scope>NUCLEOTIDE SEQUENCE [LARGE SCALE GENOMIC DNA]</scope>
    <source>
        <strain evidence="9">KCTC 32255</strain>
    </source>
</reference>
<dbReference type="SUPFAM" id="SSF88659">
    <property type="entry name" value="Sigma3 and sigma4 domains of RNA polymerase sigma factors"/>
    <property type="match status" value="1"/>
</dbReference>
<dbReference type="Gene3D" id="1.10.10.10">
    <property type="entry name" value="Winged helix-like DNA-binding domain superfamily/Winged helix DNA-binding domain"/>
    <property type="match status" value="1"/>
</dbReference>
<evidence type="ECO:0000256" key="3">
    <source>
        <dbReference type="ARBA" id="ARBA00023082"/>
    </source>
</evidence>
<dbReference type="CDD" id="cd06171">
    <property type="entry name" value="Sigma70_r4"/>
    <property type="match status" value="1"/>
</dbReference>
<dbReference type="InterPro" id="IPR013325">
    <property type="entry name" value="RNA_pol_sigma_r2"/>
</dbReference>
<sequence>MDQQEEQEFAKYFTDRRQAVRRTAYLLCGDWHRADDLAQLAFVALHRKWRKIRDKGALDAYVRRTLVRSVIDESRRPWRRERFVDNVPEPPPAATDFDTKVVTREALLAGLREVPPRQRAVLVLRYFEGLDVAATATALGCTEGTVKSQTARGLATLRNALDEEVNVHG</sequence>
<dbReference type="InterPro" id="IPR007627">
    <property type="entry name" value="RNA_pol_sigma70_r2"/>
</dbReference>
<dbReference type="NCBIfam" id="TIGR02983">
    <property type="entry name" value="SigE-fam_strep"/>
    <property type="match status" value="1"/>
</dbReference>
<dbReference type="InterPro" id="IPR013249">
    <property type="entry name" value="RNA_pol_sigma70_r4_t2"/>
</dbReference>
<feature type="domain" description="RNA polymerase sigma factor 70 region 4 type 2" evidence="7">
    <location>
        <begin position="105"/>
        <end position="157"/>
    </location>
</feature>
<dbReference type="Pfam" id="PF08281">
    <property type="entry name" value="Sigma70_r4_2"/>
    <property type="match status" value="1"/>
</dbReference>
<evidence type="ECO:0000313" key="9">
    <source>
        <dbReference type="Proteomes" id="UP001596337"/>
    </source>
</evidence>
<comment type="caution">
    <text evidence="8">The sequence shown here is derived from an EMBL/GenBank/DDBJ whole genome shotgun (WGS) entry which is preliminary data.</text>
</comment>
<dbReference type="Proteomes" id="UP001596337">
    <property type="component" value="Unassembled WGS sequence"/>
</dbReference>
<dbReference type="EMBL" id="JBHSXX010000001">
    <property type="protein sequence ID" value="MFC6865850.1"/>
    <property type="molecule type" value="Genomic_DNA"/>
</dbReference>
<evidence type="ECO:0000256" key="4">
    <source>
        <dbReference type="ARBA" id="ARBA00023125"/>
    </source>
</evidence>
<protein>
    <submittedName>
        <fullName evidence="8">SigE family RNA polymerase sigma factor</fullName>
    </submittedName>
</protein>
<dbReference type="InterPro" id="IPR014284">
    <property type="entry name" value="RNA_pol_sigma-70_dom"/>
</dbReference>
<dbReference type="NCBIfam" id="TIGR02937">
    <property type="entry name" value="sigma70-ECF"/>
    <property type="match status" value="1"/>
</dbReference>